<reference evidence="2" key="2">
    <citation type="journal article" date="2014" name="ISME J.">
        <title>Microbial stratification in low pH oxic and suboxic macroscopic growths along an acid mine drainage.</title>
        <authorList>
            <person name="Mendez-Garcia C."/>
            <person name="Mesa V."/>
            <person name="Sprenger R.R."/>
            <person name="Richter M."/>
            <person name="Diez M.S."/>
            <person name="Solano J."/>
            <person name="Bargiela R."/>
            <person name="Golyshina O.V."/>
            <person name="Manteca A."/>
            <person name="Ramos J.L."/>
            <person name="Gallego J.R."/>
            <person name="Llorente I."/>
            <person name="Martins Dos Santos V.A."/>
            <person name="Jensen O.N."/>
            <person name="Pelaez A.I."/>
            <person name="Sanchez J."/>
            <person name="Ferrer M."/>
        </authorList>
    </citation>
    <scope>NUCLEOTIDE SEQUENCE</scope>
</reference>
<keyword evidence="1" id="KW-1133">Transmembrane helix</keyword>
<keyword evidence="1" id="KW-0812">Transmembrane</keyword>
<accession>T1D1Q3</accession>
<dbReference type="EMBL" id="AUZY01001261">
    <property type="protein sequence ID" value="EQD75404.1"/>
    <property type="molecule type" value="Genomic_DNA"/>
</dbReference>
<feature type="non-terminal residue" evidence="2">
    <location>
        <position position="1"/>
    </location>
</feature>
<dbReference type="AlphaFoldDB" id="T1D1Q3"/>
<gene>
    <name evidence="2" type="ORF">B1B_02148</name>
</gene>
<proteinExistence type="predicted"/>
<sequence>HHNLQHNSEYLVSSVSNGKVVLNLSAATGHHEGTNVLIFVSNSVIANGSTIHLSFDGKVVTLTSVGGVINATSSTEASFATMKASGGTLIILHVPHFSNHTVDIYSSSASTSPLTTIYQNADLVVLGSVIAVIVAISVVAVVRRKPKQ</sequence>
<comment type="caution">
    <text evidence="2">The sequence shown here is derived from an EMBL/GenBank/DDBJ whole genome shotgun (WGS) entry which is preliminary data.</text>
</comment>
<feature type="transmembrane region" description="Helical" evidence="1">
    <location>
        <begin position="123"/>
        <end position="142"/>
    </location>
</feature>
<keyword evidence="1" id="KW-0472">Membrane</keyword>
<organism evidence="2">
    <name type="scientific">mine drainage metagenome</name>
    <dbReference type="NCBI Taxonomy" id="410659"/>
    <lineage>
        <taxon>unclassified sequences</taxon>
        <taxon>metagenomes</taxon>
        <taxon>ecological metagenomes</taxon>
    </lineage>
</organism>
<name>T1D1Q3_9ZZZZ</name>
<evidence type="ECO:0000256" key="1">
    <source>
        <dbReference type="SAM" id="Phobius"/>
    </source>
</evidence>
<protein>
    <submittedName>
        <fullName evidence="2">Uncharacterized protein</fullName>
    </submittedName>
</protein>
<evidence type="ECO:0000313" key="2">
    <source>
        <dbReference type="EMBL" id="EQD75404.1"/>
    </source>
</evidence>
<reference evidence="2" key="1">
    <citation type="submission" date="2013-08" db="EMBL/GenBank/DDBJ databases">
        <authorList>
            <person name="Mendez C."/>
            <person name="Richter M."/>
            <person name="Ferrer M."/>
            <person name="Sanchez J."/>
        </authorList>
    </citation>
    <scope>NUCLEOTIDE SEQUENCE</scope>
</reference>